<reference evidence="2" key="1">
    <citation type="journal article" date="2019" name="Int. J. Syst. Evol. Microbiol.">
        <title>The Global Catalogue of Microorganisms (GCM) 10K type strain sequencing project: providing services to taxonomists for standard genome sequencing and annotation.</title>
        <authorList>
            <consortium name="The Broad Institute Genomics Platform"/>
            <consortium name="The Broad Institute Genome Sequencing Center for Infectious Disease"/>
            <person name="Wu L."/>
            <person name="Ma J."/>
        </authorList>
    </citation>
    <scope>NUCLEOTIDE SEQUENCE [LARGE SCALE GENOMIC DNA]</scope>
    <source>
        <strain evidence="2">NBRC 109019</strain>
    </source>
</reference>
<dbReference type="RefSeq" id="WP_234661497.1">
    <property type="nucleotide sequence ID" value="NZ_AP027734.1"/>
</dbReference>
<dbReference type="InterPro" id="IPR045773">
    <property type="entry name" value="DUF6226"/>
</dbReference>
<evidence type="ECO:0000313" key="2">
    <source>
        <dbReference type="Proteomes" id="UP001321477"/>
    </source>
</evidence>
<keyword evidence="2" id="KW-1185">Reference proteome</keyword>
<name>A0ABM8GY64_9MICO</name>
<protein>
    <submittedName>
        <fullName evidence="1">Uncharacterized protein</fullName>
    </submittedName>
</protein>
<dbReference type="Pfam" id="PF19736">
    <property type="entry name" value="DUF6226"/>
    <property type="match status" value="1"/>
</dbReference>
<proteinExistence type="predicted"/>
<dbReference type="Proteomes" id="UP001321477">
    <property type="component" value="Chromosome"/>
</dbReference>
<accession>A0ABM8GY64</accession>
<evidence type="ECO:0000313" key="1">
    <source>
        <dbReference type="EMBL" id="BDZ53435.1"/>
    </source>
</evidence>
<sequence length="219" mass="23790">MPDYVRPVLPGRVFVDEHGAPIEYGRRWGDDSPPDEAYSRTGNLERFAGLHTVALALIEWLRASFDVEVDEGADAEADLLLQPTDMVRAVRLTPASAQCAPLTFVLTGFPGVFLHAGMLHDFHFPACGCDACDEDPSALVDDFEWTVRMVVAGHYHETAGSPRGGWHGFRLDEPGVGSRAGQGQTIELPPGVLEAALERMPAGGRWRAWPERTESAPGG</sequence>
<gene>
    <name evidence="1" type="ORF">GCM10025870_05080</name>
</gene>
<dbReference type="EMBL" id="AP027734">
    <property type="protein sequence ID" value="BDZ53435.1"/>
    <property type="molecule type" value="Genomic_DNA"/>
</dbReference>
<organism evidence="1 2">
    <name type="scientific">Agromyces marinus</name>
    <dbReference type="NCBI Taxonomy" id="1389020"/>
    <lineage>
        <taxon>Bacteria</taxon>
        <taxon>Bacillati</taxon>
        <taxon>Actinomycetota</taxon>
        <taxon>Actinomycetes</taxon>
        <taxon>Micrococcales</taxon>
        <taxon>Microbacteriaceae</taxon>
        <taxon>Agromyces</taxon>
    </lineage>
</organism>